<reference evidence="2" key="1">
    <citation type="journal article" date="2020" name="New Phytol.">
        <title>Comparative genomics reveals dynamic genome evolution in host specialist ectomycorrhizal fungi.</title>
        <authorList>
            <person name="Lofgren L.A."/>
            <person name="Nguyen N.H."/>
            <person name="Vilgalys R."/>
            <person name="Ruytinx J."/>
            <person name="Liao H.L."/>
            <person name="Branco S."/>
            <person name="Kuo A."/>
            <person name="LaButti K."/>
            <person name="Lipzen A."/>
            <person name="Andreopoulos W."/>
            <person name="Pangilinan J."/>
            <person name="Riley R."/>
            <person name="Hundley H."/>
            <person name="Na H."/>
            <person name="Barry K."/>
            <person name="Grigoriev I.V."/>
            <person name="Stajich J.E."/>
            <person name="Kennedy P.G."/>
        </authorList>
    </citation>
    <scope>NUCLEOTIDE SEQUENCE</scope>
    <source>
        <strain evidence="2">FC423</strain>
    </source>
</reference>
<dbReference type="OrthoDB" id="2920816at2759"/>
<gene>
    <name evidence="2" type="ORF">F5147DRAFT_279221</name>
</gene>
<organism evidence="2 3">
    <name type="scientific">Suillus discolor</name>
    <dbReference type="NCBI Taxonomy" id="1912936"/>
    <lineage>
        <taxon>Eukaryota</taxon>
        <taxon>Fungi</taxon>
        <taxon>Dikarya</taxon>
        <taxon>Basidiomycota</taxon>
        <taxon>Agaricomycotina</taxon>
        <taxon>Agaricomycetes</taxon>
        <taxon>Agaricomycetidae</taxon>
        <taxon>Boletales</taxon>
        <taxon>Suillineae</taxon>
        <taxon>Suillaceae</taxon>
        <taxon>Suillus</taxon>
    </lineage>
</organism>
<proteinExistence type="predicted"/>
<dbReference type="AlphaFoldDB" id="A0A9P7JS72"/>
<keyword evidence="3" id="KW-1185">Reference proteome</keyword>
<dbReference type="Proteomes" id="UP000823399">
    <property type="component" value="Unassembled WGS sequence"/>
</dbReference>
<evidence type="ECO:0000256" key="1">
    <source>
        <dbReference type="SAM" id="SignalP"/>
    </source>
</evidence>
<name>A0A9P7JS72_9AGAM</name>
<comment type="caution">
    <text evidence="2">The sequence shown here is derived from an EMBL/GenBank/DDBJ whole genome shotgun (WGS) entry which is preliminary data.</text>
</comment>
<evidence type="ECO:0000313" key="3">
    <source>
        <dbReference type="Proteomes" id="UP000823399"/>
    </source>
</evidence>
<feature type="signal peptide" evidence="1">
    <location>
        <begin position="1"/>
        <end position="25"/>
    </location>
</feature>
<dbReference type="EMBL" id="JABBWM010000044">
    <property type="protein sequence ID" value="KAG2103424.1"/>
    <property type="molecule type" value="Genomic_DNA"/>
</dbReference>
<evidence type="ECO:0000313" key="2">
    <source>
        <dbReference type="EMBL" id="KAG2103424.1"/>
    </source>
</evidence>
<feature type="chain" id="PRO_5040493513" evidence="1">
    <location>
        <begin position="26"/>
        <end position="196"/>
    </location>
</feature>
<keyword evidence="1" id="KW-0732">Signal</keyword>
<protein>
    <submittedName>
        <fullName evidence="2">Uncharacterized protein</fullName>
    </submittedName>
</protein>
<accession>A0A9P7JS72</accession>
<dbReference type="RefSeq" id="XP_041290518.1">
    <property type="nucleotide sequence ID" value="XM_041429010.1"/>
</dbReference>
<dbReference type="GeneID" id="64691269"/>
<sequence>MALVWGGFIAISVAITAILYSEVASDDTRPIPVSTVPVGAIGWTQDSISSCVYNITLQSQVEIRAVVNAALNDPRGALAYMREHFPDPIRVFDSGANGTLSIDNRRLAIYRMVVPSGTQIPVRVLTREQAGQALLRNPDAANAQAASAALHRRYTTLDGGYSILIRGPEGARISEGCFTNSPFMVCRSNFLMDRFR</sequence>